<comment type="caution">
    <text evidence="1">The sequence shown here is derived from an EMBL/GenBank/DDBJ whole genome shotgun (WGS) entry which is preliminary data.</text>
</comment>
<dbReference type="Proteomes" id="UP001596457">
    <property type="component" value="Unassembled WGS sequence"/>
</dbReference>
<organism evidence="1 2">
    <name type="scientific">Hydrogenophaga defluvii</name>
    <dbReference type="NCBI Taxonomy" id="249410"/>
    <lineage>
        <taxon>Bacteria</taxon>
        <taxon>Pseudomonadati</taxon>
        <taxon>Pseudomonadota</taxon>
        <taxon>Betaproteobacteria</taxon>
        <taxon>Burkholderiales</taxon>
        <taxon>Comamonadaceae</taxon>
        <taxon>Hydrogenophaga</taxon>
    </lineage>
</organism>
<reference evidence="2" key="1">
    <citation type="journal article" date="2019" name="Int. J. Syst. Evol. Microbiol.">
        <title>The Global Catalogue of Microorganisms (GCM) 10K type strain sequencing project: providing services to taxonomists for standard genome sequencing and annotation.</title>
        <authorList>
            <consortium name="The Broad Institute Genomics Platform"/>
            <consortium name="The Broad Institute Genome Sequencing Center for Infectious Disease"/>
            <person name="Wu L."/>
            <person name="Ma J."/>
        </authorList>
    </citation>
    <scope>NUCLEOTIDE SEQUENCE [LARGE SCALE GENOMIC DNA]</scope>
    <source>
        <strain evidence="2">CCUG 53903</strain>
    </source>
</reference>
<keyword evidence="2" id="KW-1185">Reference proteome</keyword>
<gene>
    <name evidence="1" type="ORF">ACFQU0_06395</name>
</gene>
<protein>
    <recommendedName>
        <fullName evidence="3">Methyltransferase family protein</fullName>
    </recommendedName>
</protein>
<proteinExistence type="predicted"/>
<dbReference type="InterPro" id="IPR029063">
    <property type="entry name" value="SAM-dependent_MTases_sf"/>
</dbReference>
<evidence type="ECO:0000313" key="1">
    <source>
        <dbReference type="EMBL" id="MFC7460056.1"/>
    </source>
</evidence>
<dbReference type="RefSeq" id="WP_382199339.1">
    <property type="nucleotide sequence ID" value="NZ_JBHTBZ010000014.1"/>
</dbReference>
<accession>A0ABW2S9J0</accession>
<dbReference type="Gene3D" id="3.40.50.150">
    <property type="entry name" value="Vaccinia Virus protein VP39"/>
    <property type="match status" value="1"/>
</dbReference>
<name>A0ABW2S9J0_9BURK</name>
<evidence type="ECO:0000313" key="2">
    <source>
        <dbReference type="Proteomes" id="UP001596457"/>
    </source>
</evidence>
<evidence type="ECO:0008006" key="3">
    <source>
        <dbReference type="Google" id="ProtNLM"/>
    </source>
</evidence>
<dbReference type="EMBL" id="JBHTBZ010000014">
    <property type="protein sequence ID" value="MFC7460056.1"/>
    <property type="molecule type" value="Genomic_DNA"/>
</dbReference>
<sequence>MDLLYDVGLSRKLHANEVICEFGAYFGRSTCSLAQGLIDGEIEYLDRRTPPLHTYDIFSCRESSYFSQYVLADAASIQSSHLLERTFNRVSWLKLFERCTADLPDGLLAYHVCELKNAEPPDAIIAGVLFDAPKWFQEYIQILEKFGPKMRIGCLIVFQDYFYHWSATVIAAIQIMMDRGLIEPQETAASSLLVKVVRKISIQEIQEIKEDFQSCDVVEKISASIAYFDSFEINQRDRFFSRLELAAIQYLMERGMADVAKERLATLKRKAGNSLSPSVVKDFQDLQSHNFSLRSVYEADVDASIDGEIG</sequence>